<proteinExistence type="predicted"/>
<dbReference type="AlphaFoldDB" id="G2YPP0"/>
<dbReference type="HOGENOM" id="CLU_3142916_0_0_1"/>
<dbReference type="InParanoid" id="G2YPP0"/>
<evidence type="ECO:0000313" key="1">
    <source>
        <dbReference type="EMBL" id="CCD53588.1"/>
    </source>
</evidence>
<gene>
    <name evidence="1" type="ORF">BofuT4_uP136330.1</name>
</gene>
<reference evidence="2" key="1">
    <citation type="journal article" date="2011" name="PLoS Genet.">
        <title>Genomic analysis of the necrotrophic fungal pathogens Sclerotinia sclerotiorum and Botrytis cinerea.</title>
        <authorList>
            <person name="Amselem J."/>
            <person name="Cuomo C.A."/>
            <person name="van Kan J.A."/>
            <person name="Viaud M."/>
            <person name="Benito E.P."/>
            <person name="Couloux A."/>
            <person name="Coutinho P.M."/>
            <person name="de Vries R.P."/>
            <person name="Dyer P.S."/>
            <person name="Fillinger S."/>
            <person name="Fournier E."/>
            <person name="Gout L."/>
            <person name="Hahn M."/>
            <person name="Kohn L."/>
            <person name="Lapalu N."/>
            <person name="Plummer K.M."/>
            <person name="Pradier J.M."/>
            <person name="Quevillon E."/>
            <person name="Sharon A."/>
            <person name="Simon A."/>
            <person name="ten Have A."/>
            <person name="Tudzynski B."/>
            <person name="Tudzynski P."/>
            <person name="Wincker P."/>
            <person name="Andrew M."/>
            <person name="Anthouard V."/>
            <person name="Beever R.E."/>
            <person name="Beffa R."/>
            <person name="Benoit I."/>
            <person name="Bouzid O."/>
            <person name="Brault B."/>
            <person name="Chen Z."/>
            <person name="Choquer M."/>
            <person name="Collemare J."/>
            <person name="Cotton P."/>
            <person name="Danchin E.G."/>
            <person name="Da Silva C."/>
            <person name="Gautier A."/>
            <person name="Giraud C."/>
            <person name="Giraud T."/>
            <person name="Gonzalez C."/>
            <person name="Grossetete S."/>
            <person name="Guldener U."/>
            <person name="Henrissat B."/>
            <person name="Howlett B.J."/>
            <person name="Kodira C."/>
            <person name="Kretschmer M."/>
            <person name="Lappartient A."/>
            <person name="Leroch M."/>
            <person name="Levis C."/>
            <person name="Mauceli E."/>
            <person name="Neuveglise C."/>
            <person name="Oeser B."/>
            <person name="Pearson M."/>
            <person name="Poulain J."/>
            <person name="Poussereau N."/>
            <person name="Quesneville H."/>
            <person name="Rascle C."/>
            <person name="Schumacher J."/>
            <person name="Segurens B."/>
            <person name="Sexton A."/>
            <person name="Silva E."/>
            <person name="Sirven C."/>
            <person name="Soanes D.M."/>
            <person name="Talbot N.J."/>
            <person name="Templeton M."/>
            <person name="Yandava C."/>
            <person name="Yarden O."/>
            <person name="Zeng Q."/>
            <person name="Rollins J.A."/>
            <person name="Lebrun M.H."/>
            <person name="Dickman M."/>
        </authorList>
    </citation>
    <scope>NUCLEOTIDE SEQUENCE [LARGE SCALE GENOMIC DNA]</scope>
    <source>
        <strain evidence="2">T4</strain>
    </source>
</reference>
<sequence length="49" mass="5856">MRMFVTISPPSALFYANRVEWTGCLGRWFYIPRTIFKISDLKSTKTIRR</sequence>
<organism evidence="1 2">
    <name type="scientific">Botryotinia fuckeliana (strain T4)</name>
    <name type="common">Noble rot fungus</name>
    <name type="synonym">Botrytis cinerea</name>
    <dbReference type="NCBI Taxonomy" id="999810"/>
    <lineage>
        <taxon>Eukaryota</taxon>
        <taxon>Fungi</taxon>
        <taxon>Dikarya</taxon>
        <taxon>Ascomycota</taxon>
        <taxon>Pezizomycotina</taxon>
        <taxon>Leotiomycetes</taxon>
        <taxon>Helotiales</taxon>
        <taxon>Sclerotiniaceae</taxon>
        <taxon>Botrytis</taxon>
    </lineage>
</organism>
<name>G2YPP0_BOTF4</name>
<dbReference type="Proteomes" id="UP000008177">
    <property type="component" value="Unplaced contigs"/>
</dbReference>
<accession>G2YPP0</accession>
<evidence type="ECO:0000313" key="2">
    <source>
        <dbReference type="Proteomes" id="UP000008177"/>
    </source>
</evidence>
<protein>
    <submittedName>
        <fullName evidence="1">Uncharacterized protein</fullName>
    </submittedName>
</protein>
<dbReference type="EMBL" id="FQ790347">
    <property type="protein sequence ID" value="CCD53588.1"/>
    <property type="molecule type" value="Genomic_DNA"/>
</dbReference>